<keyword evidence="1" id="KW-0812">Transmembrane</keyword>
<keyword evidence="1" id="KW-1133">Transmembrane helix</keyword>
<evidence type="ECO:0000313" key="2">
    <source>
        <dbReference type="EMBL" id="BAY87822.1"/>
    </source>
</evidence>
<keyword evidence="3" id="KW-1185">Reference proteome</keyword>
<sequence>MQLTIQILDIAIEVLLFGFPLFVLLDFIRVLPSMIRASMQPNEMQETIPDPWDLPLQESSLATKNDVVKNVATTKNIKRKKSPRRSTSKAMQMELLPDEMRPTATSEQLATRLTFKKVQADFANKGFTLNRFPSSRYRYRVADLANCRFKKLEEAMDWLNEQPEPVEFPTHHKMELLNTVTI</sequence>
<keyword evidence="1" id="KW-0472">Membrane</keyword>
<keyword evidence="2" id="KW-0614">Plasmid</keyword>
<organism evidence="2 3">
    <name type="scientific">Calothrix parasitica NIES-267</name>
    <dbReference type="NCBI Taxonomy" id="1973488"/>
    <lineage>
        <taxon>Bacteria</taxon>
        <taxon>Bacillati</taxon>
        <taxon>Cyanobacteriota</taxon>
        <taxon>Cyanophyceae</taxon>
        <taxon>Nostocales</taxon>
        <taxon>Calotrichaceae</taxon>
        <taxon>Calothrix</taxon>
    </lineage>
</organism>
<protein>
    <submittedName>
        <fullName evidence="2">Uncharacterized protein</fullName>
    </submittedName>
</protein>
<proteinExistence type="predicted"/>
<feature type="transmembrane region" description="Helical" evidence="1">
    <location>
        <begin position="6"/>
        <end position="28"/>
    </location>
</feature>
<evidence type="ECO:0000256" key="1">
    <source>
        <dbReference type="SAM" id="Phobius"/>
    </source>
</evidence>
<evidence type="ECO:0000313" key="3">
    <source>
        <dbReference type="Proteomes" id="UP000218418"/>
    </source>
</evidence>
<name>A0A1Z4M2X2_9CYAN</name>
<gene>
    <name evidence="2" type="ORF">NIES267_73460</name>
</gene>
<accession>A0A1Z4M2X2</accession>
<geneLocation type="plasmid" evidence="3">
    <name>Plasmid2 dna</name>
</geneLocation>
<dbReference type="EMBL" id="AP018229">
    <property type="protein sequence ID" value="BAY87822.1"/>
    <property type="molecule type" value="Genomic_DNA"/>
</dbReference>
<reference evidence="2 3" key="1">
    <citation type="submission" date="2017-06" db="EMBL/GenBank/DDBJ databases">
        <title>Genome sequencing of cyanobaciteial culture collection at National Institute for Environmental Studies (NIES).</title>
        <authorList>
            <person name="Hirose Y."/>
            <person name="Shimura Y."/>
            <person name="Fujisawa T."/>
            <person name="Nakamura Y."/>
            <person name="Kawachi M."/>
        </authorList>
    </citation>
    <scope>NUCLEOTIDE SEQUENCE [LARGE SCALE GENOMIC DNA]</scope>
    <source>
        <strain evidence="2 3">NIES-267</strain>
        <plasmid evidence="3">Plasmid2 dna</plasmid>
    </source>
</reference>
<dbReference type="AlphaFoldDB" id="A0A1Z4M2X2"/>
<dbReference type="Proteomes" id="UP000218418">
    <property type="component" value="Plasmid plasmid2"/>
</dbReference>